<dbReference type="OMA" id="YKFAEAK"/>
<reference evidence="11" key="1">
    <citation type="submission" date="2009-08" db="EMBL/GenBank/DDBJ databases">
        <title>Annotation of Salpingoeca rosetta.</title>
        <authorList>
            <consortium name="The Broad Institute Genome Sequencing Platform"/>
            <person name="Russ C."/>
            <person name="Cuomo C."/>
            <person name="Burger G."/>
            <person name="Gray M.W."/>
            <person name="Holland P.W.H."/>
            <person name="King N."/>
            <person name="Lang F.B.F."/>
            <person name="Roger A.J."/>
            <person name="Ruiz-Trillo I."/>
            <person name="Young S.K."/>
            <person name="Zeng Q."/>
            <person name="Gargeya S."/>
            <person name="Alvarado L."/>
            <person name="Berlin A."/>
            <person name="Chapman S.B."/>
            <person name="Chen Z."/>
            <person name="Freedman E."/>
            <person name="Gellesch M."/>
            <person name="Goldberg J."/>
            <person name="Griggs A."/>
            <person name="Gujja S."/>
            <person name="Heilman E."/>
            <person name="Heiman D."/>
            <person name="Howarth C."/>
            <person name="Mehta T."/>
            <person name="Neiman D."/>
            <person name="Pearson M."/>
            <person name="Roberts A."/>
            <person name="Saif S."/>
            <person name="Shea T."/>
            <person name="Shenoy N."/>
            <person name="Sisk P."/>
            <person name="Stolte C."/>
            <person name="Sykes S."/>
            <person name="White J."/>
            <person name="Yandava C."/>
            <person name="Haas B."/>
            <person name="Nusbaum C."/>
            <person name="Birren B."/>
        </authorList>
    </citation>
    <scope>NUCLEOTIDE SEQUENCE [LARGE SCALE GENOMIC DNA]</scope>
    <source>
        <strain evidence="11">ATCC 50818</strain>
    </source>
</reference>
<dbReference type="InterPro" id="IPR007234">
    <property type="entry name" value="Vps53_N"/>
</dbReference>
<evidence type="ECO:0000313" key="12">
    <source>
        <dbReference type="Proteomes" id="UP000007799"/>
    </source>
</evidence>
<dbReference type="InterPro" id="IPR031745">
    <property type="entry name" value="Vps53_C"/>
</dbReference>
<keyword evidence="12" id="KW-1185">Reference proteome</keyword>
<dbReference type="Gene3D" id="1.10.357.110">
    <property type="entry name" value="Vacuolar protein sorting-associated protein 53, C-terminus"/>
    <property type="match status" value="1"/>
</dbReference>
<dbReference type="EMBL" id="GL832973">
    <property type="protein sequence ID" value="EGD75791.1"/>
    <property type="molecule type" value="Genomic_DNA"/>
</dbReference>
<dbReference type="InParanoid" id="F2UGP1"/>
<feature type="compositionally biased region" description="Low complexity" evidence="8">
    <location>
        <begin position="842"/>
        <end position="872"/>
    </location>
</feature>
<comment type="similarity">
    <text evidence="3">Belongs to the VPS53 family.</text>
</comment>
<dbReference type="InterPro" id="IPR038260">
    <property type="entry name" value="Vps53_C_sf"/>
</dbReference>
<keyword evidence="5" id="KW-0333">Golgi apparatus</keyword>
<sequence length="890" mass="100395">MDVERVEFDEEVEAAIAELFPSDDPLDDLHFDSVEYINSLFPNEQSLSSLDGTVARLKKKLRVVDEDIQSSIRSQTRAGNDGQQALEDAQQGMSELLSRIRNIRTKAETSEKMVQEITRDIKSLDNAKRNLTTSITTLNHLHMLVGGVDTLESMTKRRQYHDAANLLAAVINVLHHFDGYTNVTQVQELSRKVEGIKRALATQIQVEFKRAFRKPQPDLSETDPQQLTEACAVLDVLDADIKDSLVHWFLDVQLKDYRPSFHIDAEHAWLDKVDRRYAWFKRMMTAYREVCAQIFPESWHMPHLLARRFCSETHDQLKAVLAARESDIDVQVLLFAIKKTAHFENWLTAKFSVEEEEDEEEDEEGAAAREERLLREEMDLQQRADVASSEEERESLLRQKRELERQRRMGEAAATGGRRHGKKAESPFTNAIGKVFEDYLHVYVEAQDKNLEAMLDEFTKAFKSSLMFPEKQEEDEAAKELESSGDLFMFFRNCIMQCSSLTTGEPMYNLYTVFKKYLREYADRILLANLPKSTSLATLLVKEAELKLSMEEVYLVCSILNTADYCLQTTEQLEAKMKEKLDAPFNEQVNLTEEQDKFNEVITTCIQVLVRALETVTQPSLTAIYKTKWDQIEEVGDTSPFVSAISKHIVQMVPRIRRYFGNNRKYFTNFCLKFANAFVPKILSSLKKCKTVGTVGAEQLLLDTQSLKHVLTQLPSVDAAAARKPPAAYTRIVNRGLGQAETLLKLLMAPHDPPGIFVQDYTKLIGDDEPLVPFAKILDMKGLRKAEQQPLLAAYREQVGEAAFKQEQAAHGSSGVGGVAALGLAFGRRGGGDRNKKDKDASSASSSSATAAAESGSGKTANPTTSASTSPTKRGSINIRKLESLIKRFQ</sequence>
<organism evidence="12">
    <name type="scientific">Salpingoeca rosetta (strain ATCC 50818 / BSB-021)</name>
    <dbReference type="NCBI Taxonomy" id="946362"/>
    <lineage>
        <taxon>Eukaryota</taxon>
        <taxon>Choanoflagellata</taxon>
        <taxon>Craspedida</taxon>
        <taxon>Salpingoecidae</taxon>
        <taxon>Salpingoeca</taxon>
    </lineage>
</organism>
<feature type="domain" description="Vps53 N-terminal" evidence="9">
    <location>
        <begin position="31"/>
        <end position="461"/>
    </location>
</feature>
<dbReference type="GO" id="GO:0042147">
    <property type="term" value="P:retrograde transport, endosome to Golgi"/>
    <property type="evidence" value="ECO:0007669"/>
    <property type="project" value="InterPro"/>
</dbReference>
<keyword evidence="6" id="KW-0472">Membrane</keyword>
<accession>F2UGP1</accession>
<keyword evidence="4" id="KW-0967">Endosome</keyword>
<protein>
    <recommendedName>
        <fullName evidence="13">Vacuolar protein sorting-associated protein 53 homolog</fullName>
    </recommendedName>
</protein>
<evidence type="ECO:0000256" key="5">
    <source>
        <dbReference type="ARBA" id="ARBA00023034"/>
    </source>
</evidence>
<dbReference type="Pfam" id="PF16854">
    <property type="entry name" value="VPS53_C"/>
    <property type="match status" value="1"/>
</dbReference>
<feature type="compositionally biased region" description="Basic and acidic residues" evidence="8">
    <location>
        <begin position="830"/>
        <end position="841"/>
    </location>
</feature>
<dbReference type="STRING" id="946362.F2UGP1"/>
<feature type="region of interest" description="Disordered" evidence="8">
    <location>
        <begin position="380"/>
        <end position="425"/>
    </location>
</feature>
<dbReference type="GO" id="GO:0005829">
    <property type="term" value="C:cytosol"/>
    <property type="evidence" value="ECO:0007669"/>
    <property type="project" value="GOC"/>
</dbReference>
<dbReference type="RefSeq" id="XP_004991712.1">
    <property type="nucleotide sequence ID" value="XM_004991655.1"/>
</dbReference>
<evidence type="ECO:0000256" key="1">
    <source>
        <dbReference type="ARBA" id="ARBA00004150"/>
    </source>
</evidence>
<feature type="coiled-coil region" evidence="7">
    <location>
        <begin position="86"/>
        <end position="134"/>
    </location>
</feature>
<evidence type="ECO:0000313" key="11">
    <source>
        <dbReference type="EMBL" id="EGD75791.1"/>
    </source>
</evidence>
<evidence type="ECO:0000256" key="8">
    <source>
        <dbReference type="SAM" id="MobiDB-lite"/>
    </source>
</evidence>
<dbReference type="eggNOG" id="KOG2180">
    <property type="taxonomic scope" value="Eukaryota"/>
</dbReference>
<dbReference type="GO" id="GO:0010008">
    <property type="term" value="C:endosome membrane"/>
    <property type="evidence" value="ECO:0007669"/>
    <property type="project" value="UniProtKB-SubCell"/>
</dbReference>
<evidence type="ECO:0000256" key="2">
    <source>
        <dbReference type="ARBA" id="ARBA00004481"/>
    </source>
</evidence>
<dbReference type="PANTHER" id="PTHR12820:SF0">
    <property type="entry name" value="VACUOLAR PROTEIN SORTING-ASSOCIATED PROTEIN 53 HOMOLOG"/>
    <property type="match status" value="1"/>
</dbReference>
<dbReference type="FunCoup" id="F2UGP1">
    <property type="interactions" value="1673"/>
</dbReference>
<feature type="region of interest" description="Disordered" evidence="8">
    <location>
        <begin position="828"/>
        <end position="879"/>
    </location>
</feature>
<dbReference type="OrthoDB" id="10261632at2759"/>
<evidence type="ECO:0008006" key="13">
    <source>
        <dbReference type="Google" id="ProtNLM"/>
    </source>
</evidence>
<dbReference type="InterPro" id="IPR039766">
    <property type="entry name" value="Vps53"/>
</dbReference>
<dbReference type="GO" id="GO:0000938">
    <property type="term" value="C:GARP complex"/>
    <property type="evidence" value="ECO:0007669"/>
    <property type="project" value="InterPro"/>
</dbReference>
<dbReference type="Pfam" id="PF04100">
    <property type="entry name" value="Vps53_N"/>
    <property type="match status" value="1"/>
</dbReference>
<dbReference type="PANTHER" id="PTHR12820">
    <property type="entry name" value="VACUOLAR SORTING PROTEIN 53"/>
    <property type="match status" value="1"/>
</dbReference>
<dbReference type="GeneID" id="16072272"/>
<dbReference type="KEGG" id="sre:PTSG_07909"/>
<gene>
    <name evidence="11" type="ORF">PTSG_07909</name>
</gene>
<dbReference type="Proteomes" id="UP000007799">
    <property type="component" value="Unassembled WGS sequence"/>
</dbReference>
<evidence type="ECO:0000259" key="10">
    <source>
        <dbReference type="Pfam" id="PF16854"/>
    </source>
</evidence>
<evidence type="ECO:0000256" key="3">
    <source>
        <dbReference type="ARBA" id="ARBA00008628"/>
    </source>
</evidence>
<proteinExistence type="inferred from homology"/>
<feature type="domain" description="Vps53 C-terminal" evidence="10">
    <location>
        <begin position="698"/>
        <end position="783"/>
    </location>
</feature>
<feature type="compositionally biased region" description="Basic and acidic residues" evidence="8">
    <location>
        <begin position="394"/>
        <end position="410"/>
    </location>
</feature>
<keyword evidence="7" id="KW-0175">Coiled coil</keyword>
<dbReference type="AlphaFoldDB" id="F2UGP1"/>
<evidence type="ECO:0000256" key="4">
    <source>
        <dbReference type="ARBA" id="ARBA00022753"/>
    </source>
</evidence>
<evidence type="ECO:0000259" key="9">
    <source>
        <dbReference type="Pfam" id="PF04100"/>
    </source>
</evidence>
<name>F2UGP1_SALR5</name>
<evidence type="ECO:0000256" key="6">
    <source>
        <dbReference type="ARBA" id="ARBA00023136"/>
    </source>
</evidence>
<comment type="subcellular location">
    <subcellularLocation>
        <location evidence="2">Endosome membrane</location>
        <topology evidence="2">Peripheral membrane protein</topology>
    </subcellularLocation>
    <subcellularLocation>
        <location evidence="1">Golgi apparatus</location>
        <location evidence="1">trans-Golgi network membrane</location>
        <topology evidence="1">Peripheral membrane protein</topology>
    </subcellularLocation>
</comment>
<evidence type="ECO:0000256" key="7">
    <source>
        <dbReference type="SAM" id="Coils"/>
    </source>
</evidence>